<reference evidence="2" key="1">
    <citation type="journal article" date="2021" name="Mol. Plant Microbe Interact.">
        <title>Complete Genome Sequence of the Plant-Pathogenic Fungus Colletotrichum lupini.</title>
        <authorList>
            <person name="Baroncelli R."/>
            <person name="Pensec F."/>
            <person name="Da Lio D."/>
            <person name="Boufleur T."/>
            <person name="Vicente I."/>
            <person name="Sarrocco S."/>
            <person name="Picot A."/>
            <person name="Baraldi E."/>
            <person name="Sukno S."/>
            <person name="Thon M."/>
            <person name="Le Floch G."/>
        </authorList>
    </citation>
    <scope>NUCLEOTIDE SEQUENCE</scope>
    <source>
        <strain evidence="2">IMI 504893</strain>
    </source>
</reference>
<evidence type="ECO:0000313" key="2">
    <source>
        <dbReference type="EMBL" id="UQC84020.1"/>
    </source>
</evidence>
<feature type="compositionally biased region" description="Low complexity" evidence="1">
    <location>
        <begin position="466"/>
        <end position="480"/>
    </location>
</feature>
<sequence>MAPLVIVGTCKKASPRLHVDNCIAGRFQLSASLELVETLVYFAFCVVQDDLTNMTGHRRDWTRIPSIKTPWKTDVLARPMTARVPKPENWAQLHFLKERERMAAVRYCPSSVEPTEGRRPSQVVQLLCFGSAGTGRWRNNSKQSVAVCRADGAAYLRRCAADLMGVIVMMSSCQRVDDRLPSLYTFYLTLKAHLTATNFITLRQYARHDARRGLAAKNANIGILHCQTLLSNHRAVQLPTPPFSHFLPSTRTEDNSGLVLPIQGGRIPWPPPRLSRVIDAPTGERLALKRKERARSAKSRTQLVATSSQTPSRSALPLAFQRLHSVIDGYRNPSRYRPTVASCRTLQIARVMWQSSPLTYFARMKLFPPSPNDHTEKPPTCLEEEGTVSALIEEGKILDDHQKRNRRFAQSRIAMSFESVANTSRGVFPSIHWSSVDYRYNSPISPIVEQPDLRTFRCYGPSSRPSSMGTGSTRMSGLTGHRTESSHANQWSPRSSGTMRHKGLYLNIPSSFPVNSHAMAAELSLILDTYPEVDIDSDLGYRKVCPSDVMKSQEHKSALGLNSRVGLLFHNVGSGRHKMRGRSGAGHGSHGLNRLTPASPHIAVGIS</sequence>
<dbReference type="Proteomes" id="UP000830671">
    <property type="component" value="Chromosome 5"/>
</dbReference>
<feature type="compositionally biased region" description="Polar residues" evidence="1">
    <location>
        <begin position="486"/>
        <end position="496"/>
    </location>
</feature>
<dbReference type="KEGG" id="clup:CLUP02_09516"/>
<protein>
    <submittedName>
        <fullName evidence="2">Uncharacterized protein</fullName>
    </submittedName>
</protein>
<dbReference type="GeneID" id="73343504"/>
<name>A0A9Q8WIN6_9PEZI</name>
<gene>
    <name evidence="2" type="ORF">CLUP02_09516</name>
</gene>
<organism evidence="2 3">
    <name type="scientific">Colletotrichum lupini</name>
    <dbReference type="NCBI Taxonomy" id="145971"/>
    <lineage>
        <taxon>Eukaryota</taxon>
        <taxon>Fungi</taxon>
        <taxon>Dikarya</taxon>
        <taxon>Ascomycota</taxon>
        <taxon>Pezizomycotina</taxon>
        <taxon>Sordariomycetes</taxon>
        <taxon>Hypocreomycetidae</taxon>
        <taxon>Glomerellales</taxon>
        <taxon>Glomerellaceae</taxon>
        <taxon>Colletotrichum</taxon>
        <taxon>Colletotrichum acutatum species complex</taxon>
    </lineage>
</organism>
<dbReference type="RefSeq" id="XP_049145638.1">
    <property type="nucleotide sequence ID" value="XM_049288494.1"/>
</dbReference>
<feature type="region of interest" description="Disordered" evidence="1">
    <location>
        <begin position="576"/>
        <end position="599"/>
    </location>
</feature>
<proteinExistence type="predicted"/>
<feature type="region of interest" description="Disordered" evidence="1">
    <location>
        <begin position="461"/>
        <end position="496"/>
    </location>
</feature>
<evidence type="ECO:0000313" key="3">
    <source>
        <dbReference type="Proteomes" id="UP000830671"/>
    </source>
</evidence>
<keyword evidence="3" id="KW-1185">Reference proteome</keyword>
<evidence type="ECO:0000256" key="1">
    <source>
        <dbReference type="SAM" id="MobiDB-lite"/>
    </source>
</evidence>
<accession>A0A9Q8WIN6</accession>
<dbReference type="AlphaFoldDB" id="A0A9Q8WIN6"/>
<dbReference type="EMBL" id="CP019477">
    <property type="protein sequence ID" value="UQC84020.1"/>
    <property type="molecule type" value="Genomic_DNA"/>
</dbReference>